<evidence type="ECO:0000313" key="1">
    <source>
        <dbReference type="EMBL" id="OYQ36552.1"/>
    </source>
</evidence>
<proteinExistence type="predicted"/>
<protein>
    <submittedName>
        <fullName evidence="1">Uncharacterized protein</fullName>
    </submittedName>
</protein>
<comment type="caution">
    <text evidence="1">The sequence shown here is derived from an EMBL/GenBank/DDBJ whole genome shotgun (WGS) entry which is preliminary data.</text>
</comment>
<gene>
    <name evidence="1" type="ORF">CHU95_04895</name>
</gene>
<keyword evidence="2" id="KW-1185">Reference proteome</keyword>
<sequence>MLLLQLRWRSRSAQQLWQILLRLLGHWLSLLKESPLARAPVRLLRRGQLARQRLESWQALRMI</sequence>
<dbReference type="EMBL" id="NOXU01000022">
    <property type="protein sequence ID" value="OYQ36552.1"/>
    <property type="molecule type" value="Genomic_DNA"/>
</dbReference>
<name>A0A255Z546_9PROT</name>
<dbReference type="AlphaFoldDB" id="A0A255Z546"/>
<accession>A0A255Z546</accession>
<evidence type="ECO:0000313" key="2">
    <source>
        <dbReference type="Proteomes" id="UP000216998"/>
    </source>
</evidence>
<reference evidence="1 2" key="1">
    <citation type="submission" date="2017-07" db="EMBL/GenBank/DDBJ databases">
        <title>Niveispirillum cyanobacteriorum sp. nov., isolated from cyanobacterial aggregates in a eutrophic lake.</title>
        <authorList>
            <person name="Cai H."/>
        </authorList>
    </citation>
    <scope>NUCLEOTIDE SEQUENCE [LARGE SCALE GENOMIC DNA]</scope>
    <source>
        <strain evidence="2">TH1-14</strain>
    </source>
</reference>
<organism evidence="1 2">
    <name type="scientific">Niveispirillum lacus</name>
    <dbReference type="NCBI Taxonomy" id="1981099"/>
    <lineage>
        <taxon>Bacteria</taxon>
        <taxon>Pseudomonadati</taxon>
        <taxon>Pseudomonadota</taxon>
        <taxon>Alphaproteobacteria</taxon>
        <taxon>Rhodospirillales</taxon>
        <taxon>Azospirillaceae</taxon>
        <taxon>Niveispirillum</taxon>
    </lineage>
</organism>
<dbReference type="Proteomes" id="UP000216998">
    <property type="component" value="Unassembled WGS sequence"/>
</dbReference>